<keyword evidence="3" id="KW-1185">Reference proteome</keyword>
<evidence type="ECO:0000256" key="1">
    <source>
        <dbReference type="SAM" id="SignalP"/>
    </source>
</evidence>
<name>A0AAU9J493_9CILI</name>
<feature type="chain" id="PRO_5043448642" evidence="1">
    <location>
        <begin position="16"/>
        <end position="88"/>
    </location>
</feature>
<dbReference type="AlphaFoldDB" id="A0AAU9J493"/>
<organism evidence="2 3">
    <name type="scientific">Blepharisma stoltei</name>
    <dbReference type="NCBI Taxonomy" id="1481888"/>
    <lineage>
        <taxon>Eukaryota</taxon>
        <taxon>Sar</taxon>
        <taxon>Alveolata</taxon>
        <taxon>Ciliophora</taxon>
        <taxon>Postciliodesmatophora</taxon>
        <taxon>Heterotrichea</taxon>
        <taxon>Heterotrichida</taxon>
        <taxon>Blepharismidae</taxon>
        <taxon>Blepharisma</taxon>
    </lineage>
</organism>
<evidence type="ECO:0000313" key="2">
    <source>
        <dbReference type="EMBL" id="CAG9320155.1"/>
    </source>
</evidence>
<comment type="caution">
    <text evidence="2">The sequence shown here is derived from an EMBL/GenBank/DDBJ whole genome shotgun (WGS) entry which is preliminary data.</text>
</comment>
<keyword evidence="1" id="KW-0732">Signal</keyword>
<reference evidence="2" key="1">
    <citation type="submission" date="2021-09" db="EMBL/GenBank/DDBJ databases">
        <authorList>
            <consortium name="AG Swart"/>
            <person name="Singh M."/>
            <person name="Singh A."/>
            <person name="Seah K."/>
            <person name="Emmerich C."/>
        </authorList>
    </citation>
    <scope>NUCLEOTIDE SEQUENCE</scope>
    <source>
        <strain evidence="2">ATCC30299</strain>
    </source>
</reference>
<accession>A0AAU9J493</accession>
<sequence length="88" mass="10545">MIILIMLILAGDIDKSPLVWKSISYQMSLFLQQGKRLDFKNSCSFLSYSKEQSIFNISKKYNIFQFSNYFKALHRARWMKNWHLSRNS</sequence>
<dbReference type="Proteomes" id="UP001162131">
    <property type="component" value="Unassembled WGS sequence"/>
</dbReference>
<feature type="signal peptide" evidence="1">
    <location>
        <begin position="1"/>
        <end position="15"/>
    </location>
</feature>
<protein>
    <submittedName>
        <fullName evidence="2">Uncharacterized protein</fullName>
    </submittedName>
</protein>
<evidence type="ECO:0000313" key="3">
    <source>
        <dbReference type="Proteomes" id="UP001162131"/>
    </source>
</evidence>
<gene>
    <name evidence="2" type="ORF">BSTOLATCC_MIC25390</name>
</gene>
<proteinExistence type="predicted"/>
<dbReference type="EMBL" id="CAJZBQ010000024">
    <property type="protein sequence ID" value="CAG9320155.1"/>
    <property type="molecule type" value="Genomic_DNA"/>
</dbReference>